<evidence type="ECO:0000256" key="3">
    <source>
        <dbReference type="ARBA" id="ARBA00023163"/>
    </source>
</evidence>
<feature type="compositionally biased region" description="Polar residues" evidence="5">
    <location>
        <begin position="397"/>
        <end position="408"/>
    </location>
</feature>
<evidence type="ECO:0000256" key="4">
    <source>
        <dbReference type="ARBA" id="ARBA00023242"/>
    </source>
</evidence>
<feature type="non-terminal residue" evidence="7">
    <location>
        <position position="1"/>
    </location>
</feature>
<protein>
    <recommendedName>
        <fullName evidence="6">TF-B3 domain-containing protein</fullName>
    </recommendedName>
</protein>
<keyword evidence="3" id="KW-0804">Transcription</keyword>
<feature type="region of interest" description="Disordered" evidence="5">
    <location>
        <begin position="1"/>
        <end position="50"/>
    </location>
</feature>
<evidence type="ECO:0000313" key="8">
    <source>
        <dbReference type="Proteomes" id="UP000815325"/>
    </source>
</evidence>
<dbReference type="SUPFAM" id="SSF101936">
    <property type="entry name" value="DNA-binding pseudobarrel domain"/>
    <property type="match status" value="1"/>
</dbReference>
<feature type="compositionally biased region" description="Low complexity" evidence="5">
    <location>
        <begin position="161"/>
        <end position="178"/>
    </location>
</feature>
<keyword evidence="1" id="KW-0805">Transcription regulation</keyword>
<feature type="compositionally biased region" description="Gly residues" evidence="5">
    <location>
        <begin position="453"/>
        <end position="466"/>
    </location>
</feature>
<dbReference type="Gene3D" id="2.40.330.10">
    <property type="entry name" value="DNA-binding pseudobarrel domain"/>
    <property type="match status" value="1"/>
</dbReference>
<sequence length="610" mass="67161">SAGRGAPVYVDSLPRRLVSEPGTSKGKRRAHDCSEDGDGEGQPRRKRVRNPVVSGHGWWDCLGVANQQAQKQAESAAKACSDRLAAAGRLVSAPKKLTESQVAGGFWHNLPPSWYRRFAHEPKGYKWLHCNDKWPARHRNTEGNGNNDNNGHDDSNDNKDNNNGNNNGNNDDNNGNNDNNRDDDDNGNNDEWHARPRSTDCNEDERSSSGGNGTSLHSHRNNASVAAAAAAADDDAPAPNDSENTPGSSMWRWRVNFMPRDKGGGGLSGGWRGFAIDHALYPGDVIFYEQITDPPSYGTHHWIVHVFRAYKYDTSVRPASAGSVPDKEPAHGFFDDDEVEEHLGNLEAQEQARANGGRTQTVSRAPKASGQCWQPGQQRQPQPHQDTSSPAAGCNGHVSSQQPDSGASNPPRVNKGTSRDPADSASKKNGIDGSSCRVVEKDSKDSNSSRGQAGKGNGVGKQGGGAKAQEGSRKRGQQQKQQQQRAASVNAQRHAMEEEEEEEEEDFYLKRIKSHMFAPPVGQSKPVDWFHIRWWGQYDCPQYDSWEPVSCLDQEPWKYAWAKGALPKKWQAQRAAWLQSLSAAGRAQFERDEAEEQALEEEEARAPKRK</sequence>
<comment type="caution">
    <text evidence="7">The sequence shown here is derived from an EMBL/GenBank/DDBJ whole genome shotgun (WGS) entry which is preliminary data.</text>
</comment>
<feature type="compositionally biased region" description="Low complexity" evidence="5">
    <location>
        <begin position="478"/>
        <end position="488"/>
    </location>
</feature>
<dbReference type="InterPro" id="IPR003340">
    <property type="entry name" value="B3_DNA-bd"/>
</dbReference>
<evidence type="ECO:0000313" key="7">
    <source>
        <dbReference type="EMBL" id="KAF5843159.1"/>
    </source>
</evidence>
<evidence type="ECO:0000259" key="6">
    <source>
        <dbReference type="PROSITE" id="PS50863"/>
    </source>
</evidence>
<name>A0ABQ7H8H9_DUNSA</name>
<evidence type="ECO:0000256" key="1">
    <source>
        <dbReference type="ARBA" id="ARBA00023015"/>
    </source>
</evidence>
<dbReference type="EMBL" id="MU069447">
    <property type="protein sequence ID" value="KAF5843159.1"/>
    <property type="molecule type" value="Genomic_DNA"/>
</dbReference>
<feature type="compositionally biased region" description="Low complexity" evidence="5">
    <location>
        <begin position="371"/>
        <end position="385"/>
    </location>
</feature>
<feature type="region of interest" description="Disordered" evidence="5">
    <location>
        <begin position="350"/>
        <end position="505"/>
    </location>
</feature>
<feature type="compositionally biased region" description="Basic and acidic residues" evidence="5">
    <location>
        <begin position="190"/>
        <end position="207"/>
    </location>
</feature>
<gene>
    <name evidence="7" type="ORF">DUNSADRAFT_1586</name>
</gene>
<reference evidence="7" key="1">
    <citation type="submission" date="2017-08" db="EMBL/GenBank/DDBJ databases">
        <authorList>
            <person name="Polle J.E."/>
            <person name="Barry K."/>
            <person name="Cushman J."/>
            <person name="Schmutz J."/>
            <person name="Tran D."/>
            <person name="Hathwaick L.T."/>
            <person name="Yim W.C."/>
            <person name="Jenkins J."/>
            <person name="Mckie-Krisberg Z.M."/>
            <person name="Prochnik S."/>
            <person name="Lindquist E."/>
            <person name="Dockter R.B."/>
            <person name="Adam C."/>
            <person name="Molina H."/>
            <person name="Bunkerborg J."/>
            <person name="Jin E."/>
            <person name="Buchheim M."/>
            <person name="Magnuson J."/>
        </authorList>
    </citation>
    <scope>NUCLEOTIDE SEQUENCE</scope>
    <source>
        <strain evidence="7">CCAP 19/18</strain>
    </source>
</reference>
<proteinExistence type="predicted"/>
<dbReference type="Proteomes" id="UP000815325">
    <property type="component" value="Unassembled WGS sequence"/>
</dbReference>
<feature type="compositionally biased region" description="Basic and acidic residues" evidence="5">
    <location>
        <begin position="438"/>
        <end position="447"/>
    </location>
</feature>
<keyword evidence="8" id="KW-1185">Reference proteome</keyword>
<feature type="domain" description="TF-B3" evidence="6">
    <location>
        <begin position="252"/>
        <end position="310"/>
    </location>
</feature>
<keyword evidence="2" id="KW-0238">DNA-binding</keyword>
<dbReference type="PROSITE" id="PS50863">
    <property type="entry name" value="B3"/>
    <property type="match status" value="1"/>
</dbReference>
<keyword evidence="4" id="KW-0539">Nucleus</keyword>
<feature type="compositionally biased region" description="Acidic residues" evidence="5">
    <location>
        <begin position="592"/>
        <end position="603"/>
    </location>
</feature>
<feature type="compositionally biased region" description="Basic and acidic residues" evidence="5">
    <location>
        <begin position="150"/>
        <end position="160"/>
    </location>
</feature>
<feature type="region of interest" description="Disordered" evidence="5">
    <location>
        <begin position="139"/>
        <end position="250"/>
    </location>
</feature>
<organism evidence="7 8">
    <name type="scientific">Dunaliella salina</name>
    <name type="common">Green alga</name>
    <name type="synonym">Protococcus salinus</name>
    <dbReference type="NCBI Taxonomy" id="3046"/>
    <lineage>
        <taxon>Eukaryota</taxon>
        <taxon>Viridiplantae</taxon>
        <taxon>Chlorophyta</taxon>
        <taxon>core chlorophytes</taxon>
        <taxon>Chlorophyceae</taxon>
        <taxon>CS clade</taxon>
        <taxon>Chlamydomonadales</taxon>
        <taxon>Dunaliellaceae</taxon>
        <taxon>Dunaliella</taxon>
    </lineage>
</organism>
<evidence type="ECO:0000256" key="2">
    <source>
        <dbReference type="ARBA" id="ARBA00023125"/>
    </source>
</evidence>
<evidence type="ECO:0000256" key="5">
    <source>
        <dbReference type="SAM" id="MobiDB-lite"/>
    </source>
</evidence>
<dbReference type="InterPro" id="IPR015300">
    <property type="entry name" value="DNA-bd_pseudobarrel_sf"/>
</dbReference>
<accession>A0ABQ7H8H9</accession>
<feature type="region of interest" description="Disordered" evidence="5">
    <location>
        <begin position="589"/>
        <end position="610"/>
    </location>
</feature>
<feature type="compositionally biased region" description="Basic and acidic residues" evidence="5">
    <location>
        <begin position="417"/>
        <end position="430"/>
    </location>
</feature>